<gene>
    <name evidence="1" type="ORF">CD175_02125</name>
</gene>
<comment type="caution">
    <text evidence="1">The sequence shown here is derived from an EMBL/GenBank/DDBJ whole genome shotgun (WGS) entry which is preliminary data.</text>
</comment>
<keyword evidence="2" id="KW-1185">Reference proteome</keyword>
<proteinExistence type="predicted"/>
<organism evidence="1 2">
    <name type="scientific">Pseudomonas laurylsulfatiphila</name>
    <dbReference type="NCBI Taxonomy" id="2011015"/>
    <lineage>
        <taxon>Bacteria</taxon>
        <taxon>Pseudomonadati</taxon>
        <taxon>Pseudomonadota</taxon>
        <taxon>Gammaproteobacteria</taxon>
        <taxon>Pseudomonadales</taxon>
        <taxon>Pseudomonadaceae</taxon>
        <taxon>Pseudomonas</taxon>
    </lineage>
</organism>
<sequence>MGLRALRSASHPAYSLRTIASRLAPTKCRCVFKDIRGYFAKATQPCVVAYRYARIRRLVRLGPGFYRLPVAG</sequence>
<dbReference type="AlphaFoldDB" id="A0A2S6FS91"/>
<name>A0A2S6FS91_9PSED</name>
<accession>A0A2S6FS91</accession>
<dbReference type="EMBL" id="NIRS01000001">
    <property type="protein sequence ID" value="PPK40261.1"/>
    <property type="molecule type" value="Genomic_DNA"/>
</dbReference>
<reference evidence="2" key="1">
    <citation type="submission" date="2017-06" db="EMBL/GenBank/DDBJ databases">
        <authorList>
            <person name="Furmanczyk E.M."/>
        </authorList>
    </citation>
    <scope>NUCLEOTIDE SEQUENCE [LARGE SCALE GENOMIC DNA]</scope>
    <source>
        <strain evidence="2">AP3_16</strain>
    </source>
</reference>
<protein>
    <submittedName>
        <fullName evidence="1">Uncharacterized protein</fullName>
    </submittedName>
</protein>
<evidence type="ECO:0000313" key="1">
    <source>
        <dbReference type="EMBL" id="PPK40261.1"/>
    </source>
</evidence>
<dbReference type="Proteomes" id="UP000238541">
    <property type="component" value="Unassembled WGS sequence"/>
</dbReference>
<evidence type="ECO:0000313" key="2">
    <source>
        <dbReference type="Proteomes" id="UP000238541"/>
    </source>
</evidence>